<feature type="region of interest" description="Disordered" evidence="1">
    <location>
        <begin position="217"/>
        <end position="255"/>
    </location>
</feature>
<protein>
    <recommendedName>
        <fullName evidence="4">Glycosyl hydrolase-like 10 domain-containing protein</fullName>
    </recommendedName>
</protein>
<gene>
    <name evidence="2" type="ORF">HG15A2_26160</name>
</gene>
<dbReference type="KEGG" id="amob:HG15A2_26160"/>
<evidence type="ECO:0000313" key="3">
    <source>
        <dbReference type="Proteomes" id="UP000319852"/>
    </source>
</evidence>
<proteinExistence type="predicted"/>
<evidence type="ECO:0000256" key="1">
    <source>
        <dbReference type="SAM" id="MobiDB-lite"/>
    </source>
</evidence>
<dbReference type="Proteomes" id="UP000319852">
    <property type="component" value="Chromosome"/>
</dbReference>
<sequence length="794" mass="89404">MRPAYSANAPDLATQASSEFEYSYEGDSPRIRFRNRTNLGAGYFSVVTPPDGTSLLSDGEHLELLTPIKGGLVLYNPLWETDAEDAGGWTWEARLKIPHSSNSTGLHLRIGDAQIGDNRPHLGLKLLPNRLLGFKGTELIKADFTSEFVTLRIAQQPSEDRFLIWRDGNPLEVELSDELLTDEGRSWIGEGSSGTAGAAVIDYIRWTGSGAFAPSAHEPGAGLRDSVAPTRSINRGSSDATSVESQPSDYRSTPREIPDFGLMLNDDADVSFPSSDPELAKRYRQAMIDVLAGTPVKTLMYSLGMGSDTLYYSTSAGSELGWRKTKYDKHTDSPKNEEQMWAQRMQNIANGIRAGVDPVRVSGEKAKQLGMYFVPSYRMNDDHFMFDPLQYPMTGEFWLKNHQRLKLRDSPVLSDPSYGQLLDYSHAEVRDYRLGIIYEAIERYQDIMDGFELDFNRVQVFFPYQKAEERAHLMTDVVAKVRKRLDELGKRKQRDYWLFVRVPPTLENSRWSGLDLATWLERNLVDVVIPAQLMTLAHDMPVKEFVELAEPHGAKVFPSIYPRTAFTWPIPTSATSSSYKAASSRFATQELFRGAAANYWNDGASGFQLFNFRTVEIPFSDVHYRIIRDLAVPEALRLANKTFAITPSYYFDYEGTYQYRKQLPLDLEVGATHELQLMVGEDLQQVPKPDHIILRFGLRNTPKSAHMQLHINGSEVHSGELGDLLISVVKPHASTASHFVHFPIQNDHKIKVGQNKISVRIQASNESPAGASMRLMECQLGTFYEPRPHAIFEP</sequence>
<organism evidence="2 3">
    <name type="scientific">Adhaeretor mobilis</name>
    <dbReference type="NCBI Taxonomy" id="1930276"/>
    <lineage>
        <taxon>Bacteria</taxon>
        <taxon>Pseudomonadati</taxon>
        <taxon>Planctomycetota</taxon>
        <taxon>Planctomycetia</taxon>
        <taxon>Pirellulales</taxon>
        <taxon>Lacipirellulaceae</taxon>
        <taxon>Adhaeretor</taxon>
    </lineage>
</organism>
<reference evidence="2 3" key="1">
    <citation type="submission" date="2019-02" db="EMBL/GenBank/DDBJ databases">
        <title>Deep-cultivation of Planctomycetes and their phenomic and genomic characterization uncovers novel biology.</title>
        <authorList>
            <person name="Wiegand S."/>
            <person name="Jogler M."/>
            <person name="Boedeker C."/>
            <person name="Pinto D."/>
            <person name="Vollmers J."/>
            <person name="Rivas-Marin E."/>
            <person name="Kohn T."/>
            <person name="Peeters S.H."/>
            <person name="Heuer A."/>
            <person name="Rast P."/>
            <person name="Oberbeckmann S."/>
            <person name="Bunk B."/>
            <person name="Jeske O."/>
            <person name="Meyerdierks A."/>
            <person name="Storesund J.E."/>
            <person name="Kallscheuer N."/>
            <person name="Luecker S."/>
            <person name="Lage O.M."/>
            <person name="Pohl T."/>
            <person name="Merkel B.J."/>
            <person name="Hornburger P."/>
            <person name="Mueller R.-W."/>
            <person name="Bruemmer F."/>
            <person name="Labrenz M."/>
            <person name="Spormann A.M."/>
            <person name="Op den Camp H."/>
            <person name="Overmann J."/>
            <person name="Amann R."/>
            <person name="Jetten M.S.M."/>
            <person name="Mascher T."/>
            <person name="Medema M.H."/>
            <person name="Devos D.P."/>
            <person name="Kaster A.-K."/>
            <person name="Ovreas L."/>
            <person name="Rohde M."/>
            <person name="Galperin M.Y."/>
            <person name="Jogler C."/>
        </authorList>
    </citation>
    <scope>NUCLEOTIDE SEQUENCE [LARGE SCALE GENOMIC DNA]</scope>
    <source>
        <strain evidence="2 3">HG15A2</strain>
    </source>
</reference>
<keyword evidence="3" id="KW-1185">Reference proteome</keyword>
<feature type="compositionally biased region" description="Polar residues" evidence="1">
    <location>
        <begin position="229"/>
        <end position="251"/>
    </location>
</feature>
<dbReference type="AlphaFoldDB" id="A0A517MWP2"/>
<evidence type="ECO:0008006" key="4">
    <source>
        <dbReference type="Google" id="ProtNLM"/>
    </source>
</evidence>
<accession>A0A517MWP2</accession>
<name>A0A517MWP2_9BACT</name>
<dbReference type="EMBL" id="CP036263">
    <property type="protein sequence ID" value="QDS99294.1"/>
    <property type="molecule type" value="Genomic_DNA"/>
</dbReference>
<evidence type="ECO:0000313" key="2">
    <source>
        <dbReference type="EMBL" id="QDS99294.1"/>
    </source>
</evidence>